<dbReference type="GO" id="GO:0008360">
    <property type="term" value="P:regulation of cell shape"/>
    <property type="evidence" value="ECO:0007669"/>
    <property type="project" value="UniProtKB-UniRule"/>
</dbReference>
<dbReference type="GO" id="GO:0071972">
    <property type="term" value="F:peptidoglycan L,D-transpeptidase activity"/>
    <property type="evidence" value="ECO:0007669"/>
    <property type="project" value="TreeGrafter"/>
</dbReference>
<dbReference type="PROSITE" id="PS51257">
    <property type="entry name" value="PROKAR_LIPOPROTEIN"/>
    <property type="match status" value="1"/>
</dbReference>
<keyword evidence="4 11" id="KW-0808">Transferase</keyword>
<evidence type="ECO:0000256" key="9">
    <source>
        <dbReference type="PROSITE-ProRule" id="PRU01373"/>
    </source>
</evidence>
<dbReference type="AlphaFoldDB" id="A0A9D3AWG7"/>
<dbReference type="InterPro" id="IPR036366">
    <property type="entry name" value="PGBDSf"/>
</dbReference>
<dbReference type="GO" id="GO:0018104">
    <property type="term" value="P:peptidoglycan-protein cross-linking"/>
    <property type="evidence" value="ECO:0007669"/>
    <property type="project" value="TreeGrafter"/>
</dbReference>
<dbReference type="SUPFAM" id="SSF141523">
    <property type="entry name" value="L,D-transpeptidase catalytic domain-like"/>
    <property type="match status" value="1"/>
</dbReference>
<evidence type="ECO:0000256" key="7">
    <source>
        <dbReference type="ARBA" id="ARBA00022984"/>
    </source>
</evidence>
<evidence type="ECO:0000259" key="10">
    <source>
        <dbReference type="PROSITE" id="PS52029"/>
    </source>
</evidence>
<dbReference type="InterPro" id="IPR036365">
    <property type="entry name" value="PGBD-like_sf"/>
</dbReference>
<evidence type="ECO:0000256" key="2">
    <source>
        <dbReference type="ARBA" id="ARBA00005992"/>
    </source>
</evidence>
<keyword evidence="12" id="KW-1185">Reference proteome</keyword>
<dbReference type="Gene3D" id="1.10.101.10">
    <property type="entry name" value="PGBD-like superfamily/PGBD"/>
    <property type="match status" value="2"/>
</dbReference>
<dbReference type="Pfam" id="PF03734">
    <property type="entry name" value="YkuD"/>
    <property type="match status" value="1"/>
</dbReference>
<dbReference type="RefSeq" id="WP_161821872.1">
    <property type="nucleotide sequence ID" value="NZ_LSRS01000003.1"/>
</dbReference>
<dbReference type="PANTHER" id="PTHR30582:SF24">
    <property type="entry name" value="L,D-TRANSPEPTIDASE ERFK_SRFK-RELATED"/>
    <property type="match status" value="1"/>
</dbReference>
<dbReference type="InterPro" id="IPR002477">
    <property type="entry name" value="Peptidoglycan-bd-like"/>
</dbReference>
<dbReference type="SUPFAM" id="SSF47090">
    <property type="entry name" value="PGBD-like"/>
    <property type="match status" value="2"/>
</dbReference>
<dbReference type="Proteomes" id="UP000798488">
    <property type="component" value="Unassembled WGS sequence"/>
</dbReference>
<feature type="domain" description="L,D-TPase catalytic" evidence="10">
    <location>
        <begin position="141"/>
        <end position="250"/>
    </location>
</feature>
<evidence type="ECO:0000256" key="8">
    <source>
        <dbReference type="ARBA" id="ARBA00023316"/>
    </source>
</evidence>
<keyword evidence="8 9" id="KW-0961">Cell wall biogenesis/degradation</keyword>
<dbReference type="CDD" id="cd16913">
    <property type="entry name" value="YkuD_like"/>
    <property type="match status" value="1"/>
</dbReference>
<dbReference type="InterPro" id="IPR038063">
    <property type="entry name" value="Transpep_catalytic_dom"/>
</dbReference>
<evidence type="ECO:0000313" key="12">
    <source>
        <dbReference type="Proteomes" id="UP000798488"/>
    </source>
</evidence>
<keyword evidence="6 9" id="KW-0133">Cell shape</keyword>
<dbReference type="GO" id="GO:0071555">
    <property type="term" value="P:cell wall organization"/>
    <property type="evidence" value="ECO:0007669"/>
    <property type="project" value="UniProtKB-UniRule"/>
</dbReference>
<evidence type="ECO:0000256" key="5">
    <source>
        <dbReference type="ARBA" id="ARBA00022801"/>
    </source>
</evidence>
<sequence length="328" mass="36333">MAKQLKANYALLFTTGCIFAIVVVVLMVLSTKPVQAANVAIPGCPCYQTEQEAERELTATQPALKGDDVIQVQERLKQLDFYHGLIDGIYGPATIAAVKEFQKSHGLEPDGVVEEFVWQELDQAQFALGAHEKTPPPPGEVSIVVDTYRRKLTVMSDGEPYKQYPVAPGKYKTPTPIGNFKVLRKAAHWGSGFGTRWIGLTVPWGTYGIHGTNNPGAIGSYASHGCIRMNNRNVEEIYPWVKPGTPVILIGNPFRYQPSQYRTMRRDERGSDVMEVQLRLQRLGYYTGPIDGIWGGGMERAVLQFRENKGLAKGNAVDYAVYQALGLQ</sequence>
<dbReference type="PANTHER" id="PTHR30582">
    <property type="entry name" value="L,D-TRANSPEPTIDASE"/>
    <property type="match status" value="1"/>
</dbReference>
<dbReference type="Pfam" id="PF01471">
    <property type="entry name" value="PG_binding_1"/>
    <property type="match status" value="2"/>
</dbReference>
<comment type="similarity">
    <text evidence="2">Belongs to the YkuD family.</text>
</comment>
<evidence type="ECO:0000256" key="3">
    <source>
        <dbReference type="ARBA" id="ARBA00022676"/>
    </source>
</evidence>
<reference evidence="11" key="1">
    <citation type="submission" date="2016-02" db="EMBL/GenBank/DDBJ databases">
        <title>Draft Genome Sequence of Sporotomaculum syntrophicum Strain FB, a Syntrophic Benzoate Degrader.</title>
        <authorList>
            <person name="Nobu M.K."/>
            <person name="Narihiro T."/>
            <person name="Qiu Y.-L."/>
            <person name="Ohashi A."/>
            <person name="Liu W.-T."/>
            <person name="Yuji S."/>
        </authorList>
    </citation>
    <scope>NUCLEOTIDE SEQUENCE</scope>
    <source>
        <strain evidence="11">FB</strain>
    </source>
</reference>
<dbReference type="GO" id="GO:0016757">
    <property type="term" value="F:glycosyltransferase activity"/>
    <property type="evidence" value="ECO:0007669"/>
    <property type="project" value="UniProtKB-KW"/>
</dbReference>
<keyword evidence="3" id="KW-0328">Glycosyltransferase</keyword>
<protein>
    <submittedName>
        <fullName evidence="11">L,D-transpeptidase YkuD</fullName>
        <ecNumber evidence="11">2.-.-.-</ecNumber>
    </submittedName>
</protein>
<comment type="caution">
    <text evidence="11">The sequence shown here is derived from an EMBL/GenBank/DDBJ whole genome shotgun (WGS) entry which is preliminary data.</text>
</comment>
<evidence type="ECO:0000313" key="11">
    <source>
        <dbReference type="EMBL" id="KAF1085405.1"/>
    </source>
</evidence>
<proteinExistence type="inferred from homology"/>
<gene>
    <name evidence="11" type="primary">ykuD_2</name>
    <name evidence="11" type="ORF">SPSYN_01544</name>
</gene>
<evidence type="ECO:0000256" key="4">
    <source>
        <dbReference type="ARBA" id="ARBA00022679"/>
    </source>
</evidence>
<dbReference type="PROSITE" id="PS52029">
    <property type="entry name" value="LD_TPASE"/>
    <property type="match status" value="1"/>
</dbReference>
<keyword evidence="5" id="KW-0378">Hydrolase</keyword>
<feature type="active site" description="Nucleophile" evidence="9">
    <location>
        <position position="226"/>
    </location>
</feature>
<dbReference type="InterPro" id="IPR050979">
    <property type="entry name" value="LD-transpeptidase"/>
</dbReference>
<dbReference type="EMBL" id="LSRS01000003">
    <property type="protein sequence ID" value="KAF1085405.1"/>
    <property type="molecule type" value="Genomic_DNA"/>
</dbReference>
<evidence type="ECO:0000256" key="1">
    <source>
        <dbReference type="ARBA" id="ARBA00004752"/>
    </source>
</evidence>
<dbReference type="Gene3D" id="2.40.440.10">
    <property type="entry name" value="L,D-transpeptidase catalytic domain-like"/>
    <property type="match status" value="1"/>
</dbReference>
<feature type="active site" description="Proton donor/acceptor" evidence="9">
    <location>
        <position position="210"/>
    </location>
</feature>
<comment type="pathway">
    <text evidence="1 9">Cell wall biogenesis; peptidoglycan biosynthesis.</text>
</comment>
<dbReference type="OrthoDB" id="9787225at2"/>
<keyword evidence="7 9" id="KW-0573">Peptidoglycan synthesis</keyword>
<dbReference type="EC" id="2.-.-.-" evidence="11"/>
<dbReference type="InterPro" id="IPR005490">
    <property type="entry name" value="LD_TPept_cat_dom"/>
</dbReference>
<dbReference type="GO" id="GO:0005576">
    <property type="term" value="C:extracellular region"/>
    <property type="evidence" value="ECO:0007669"/>
    <property type="project" value="TreeGrafter"/>
</dbReference>
<evidence type="ECO:0000256" key="6">
    <source>
        <dbReference type="ARBA" id="ARBA00022960"/>
    </source>
</evidence>
<accession>A0A9D3AWG7</accession>
<name>A0A9D3AWG7_9FIRM</name>
<organism evidence="11 12">
    <name type="scientific">Sporotomaculum syntrophicum</name>
    <dbReference type="NCBI Taxonomy" id="182264"/>
    <lineage>
        <taxon>Bacteria</taxon>
        <taxon>Bacillati</taxon>
        <taxon>Bacillota</taxon>
        <taxon>Clostridia</taxon>
        <taxon>Eubacteriales</taxon>
        <taxon>Desulfallaceae</taxon>
        <taxon>Sporotomaculum</taxon>
    </lineage>
</organism>